<reference evidence="2" key="1">
    <citation type="submission" date="2021-01" db="EMBL/GenBank/DDBJ databases">
        <authorList>
            <person name="Corre E."/>
            <person name="Pelletier E."/>
            <person name="Niang G."/>
            <person name="Scheremetjew M."/>
            <person name="Finn R."/>
            <person name="Kale V."/>
            <person name="Holt S."/>
            <person name="Cochrane G."/>
            <person name="Meng A."/>
            <person name="Brown T."/>
            <person name="Cohen L."/>
        </authorList>
    </citation>
    <scope>NUCLEOTIDE SEQUENCE</scope>
    <source>
        <strain evidence="2">CCMP1320</strain>
    </source>
</reference>
<feature type="compositionally biased region" description="Basic and acidic residues" evidence="1">
    <location>
        <begin position="348"/>
        <end position="369"/>
    </location>
</feature>
<dbReference type="EMBL" id="HBIP01011472">
    <property type="protein sequence ID" value="CAE0491367.1"/>
    <property type="molecule type" value="Transcribed_RNA"/>
</dbReference>
<organism evidence="2">
    <name type="scientific">Dunaliella tertiolecta</name>
    <name type="common">Green alga</name>
    <dbReference type="NCBI Taxonomy" id="3047"/>
    <lineage>
        <taxon>Eukaryota</taxon>
        <taxon>Viridiplantae</taxon>
        <taxon>Chlorophyta</taxon>
        <taxon>core chlorophytes</taxon>
        <taxon>Chlorophyceae</taxon>
        <taxon>CS clade</taxon>
        <taxon>Chlamydomonadales</taxon>
        <taxon>Dunaliellaceae</taxon>
        <taxon>Dunaliella</taxon>
    </lineage>
</organism>
<feature type="compositionally biased region" description="Low complexity" evidence="1">
    <location>
        <begin position="326"/>
        <end position="335"/>
    </location>
</feature>
<feature type="compositionally biased region" description="Gly residues" evidence="1">
    <location>
        <begin position="245"/>
        <end position="255"/>
    </location>
</feature>
<name>A0A7S3VKH2_DUNTE</name>
<feature type="compositionally biased region" description="Acidic residues" evidence="1">
    <location>
        <begin position="14"/>
        <end position="24"/>
    </location>
</feature>
<sequence>MEGGGLVAGYESSQDMDMEVEDEAGVQTGPEGRQTPGPTESQLIPAPRSLQEEQQGKEPGHEEAQERVVQDGQEGQERAAGMTGKEQSSPATSSQGRAKDEGRDKDERGRERQQRKSNAVPDWSYNEDIPPPRSYSRQADSPPAGGGRDLSWAYNDDVPPPRSSRSSRRDSPPPPPHRGDDRSSRGREHISSEGRGYKRPYPGAEQGYSSRANDARGSGMGPPRGSHGSDRDRMGSYGREDRYSRGGGRGSGGAYPPGRERDRERDRDRDREQDRDRNRDRDRERDRERDSRGGYAGGLEGRSRSSSKSSRGEYPDRKGNTCDRLGSSSSSSSKVGPPPPPLSSSHGPSRERQHQQGGRWHEGRPDGRHMQPSGTSPGPGLAARSKTVSACDRCCTVLTVYTGKALSLTLARSLAPQLISAYGSHIVSFLRPSKGLQRRAQAICSCSCLPKYMALVGGRRWALADFNCCRRSLCSMSLHVCPLPVSAFVRCI</sequence>
<feature type="compositionally biased region" description="Basic and acidic residues" evidence="1">
    <location>
        <begin position="97"/>
        <end position="114"/>
    </location>
</feature>
<feature type="compositionally biased region" description="Basic and acidic residues" evidence="1">
    <location>
        <begin position="167"/>
        <end position="196"/>
    </location>
</feature>
<proteinExistence type="predicted"/>
<gene>
    <name evidence="2" type="ORF">DTER00134_LOCUS6440</name>
</gene>
<protein>
    <submittedName>
        <fullName evidence="2">Uncharacterized protein</fullName>
    </submittedName>
</protein>
<feature type="compositionally biased region" description="Basic and acidic residues" evidence="1">
    <location>
        <begin position="310"/>
        <end position="321"/>
    </location>
</feature>
<feature type="region of interest" description="Disordered" evidence="1">
    <location>
        <begin position="1"/>
        <end position="384"/>
    </location>
</feature>
<dbReference type="AlphaFoldDB" id="A0A7S3VKH2"/>
<feature type="compositionally biased region" description="Polar residues" evidence="1">
    <location>
        <begin position="85"/>
        <end position="96"/>
    </location>
</feature>
<feature type="compositionally biased region" description="Basic and acidic residues" evidence="1">
    <location>
        <begin position="258"/>
        <end position="292"/>
    </location>
</feature>
<evidence type="ECO:0000256" key="1">
    <source>
        <dbReference type="SAM" id="MobiDB-lite"/>
    </source>
</evidence>
<feature type="compositionally biased region" description="Basic and acidic residues" evidence="1">
    <location>
        <begin position="227"/>
        <end position="244"/>
    </location>
</feature>
<accession>A0A7S3VKH2</accession>
<feature type="compositionally biased region" description="Basic and acidic residues" evidence="1">
    <location>
        <begin position="50"/>
        <end position="69"/>
    </location>
</feature>
<evidence type="ECO:0000313" key="2">
    <source>
        <dbReference type="EMBL" id="CAE0491367.1"/>
    </source>
</evidence>